<dbReference type="InterPro" id="IPR004202">
    <property type="entry name" value="COX7C/Cox8"/>
</dbReference>
<comment type="caution">
    <text evidence="12">The sequence shown here is derived from an EMBL/GenBank/DDBJ whole genome shotgun (WGS) entry which is preliminary data.</text>
</comment>
<comment type="similarity">
    <text evidence="3 11">Belongs to the cytochrome c oxidase VIIc family.</text>
</comment>
<evidence type="ECO:0000256" key="2">
    <source>
        <dbReference type="ARBA" id="ARBA00004673"/>
    </source>
</evidence>
<evidence type="ECO:0000256" key="6">
    <source>
        <dbReference type="ARBA" id="ARBA00022946"/>
    </source>
</evidence>
<feature type="transmembrane region" description="Helical" evidence="11">
    <location>
        <begin position="34"/>
        <end position="59"/>
    </location>
</feature>
<keyword evidence="6 11" id="KW-0809">Transit peptide</keyword>
<name>A0A2T0FDB5_9ASCO</name>
<comment type="function">
    <text evidence="11">Component of the cytochrome c oxidase, the last enzyme in the mitochondrial electron transport chain which drives oxidative phosphorylation. The respiratory chain contains 3 multisubunit complexes succinate dehydrogenase (complex II, CII), ubiquinol-cytochrome c oxidoreductase (cytochrome b-c1 complex, complex III, CIII) and cytochrome c oxidase (complex IV, CIV), that cooperate to transfer electrons derived from NADH and succinate to molecular oxygen, creating an electrochemical gradient over the inner membrane that drives transmembrane transport and the ATP synthase. Cytochrome c oxidase is the component of the respiratory chain that catalyzes the reduction of oxygen to water. Electrons originating from reduced cytochrome c in the intermembrane space (IMS) are transferred via the dinuclear copper A center (CU(A)) of subunit 2 and heme A of subunit 1 to the active site in subunit 1, a binuclear center (BNC) formed by heme A3 and copper B (CU(B)). The BNC reduces molecular oxygen to 2 water molecules using 4 electrons from cytochrome c in the IMS and 4 protons from the mitochondrial matrix.</text>
</comment>
<evidence type="ECO:0000256" key="9">
    <source>
        <dbReference type="ARBA" id="ARBA00023136"/>
    </source>
</evidence>
<dbReference type="SUPFAM" id="SSF81427">
    <property type="entry name" value="Mitochondrial cytochrome c oxidase subunit VIIc (aka VIIIa)"/>
    <property type="match status" value="1"/>
</dbReference>
<accession>A0A2T0FDB5</accession>
<keyword evidence="8 11" id="KW-0496">Mitochondrion</keyword>
<keyword evidence="5 11" id="KW-0999">Mitochondrion inner membrane</keyword>
<evidence type="ECO:0000313" key="13">
    <source>
        <dbReference type="Proteomes" id="UP000238350"/>
    </source>
</evidence>
<comment type="subunit">
    <text evidence="11">Component of the cytochrome c oxidase (complex IV, CIV), a multisubunit enzyme composed of a catalytic core of 3 subunits and several supernumerary subunits. The complex exists as a monomer or a dimer and forms supercomplexes (SCs) in the inner mitochondrial membrane with ubiquinol-cytochrome c oxidoreductase (cytochrome b-c1 complex, complex III, CIII).</text>
</comment>
<evidence type="ECO:0000256" key="10">
    <source>
        <dbReference type="ARBA" id="ARBA00071004"/>
    </source>
</evidence>
<dbReference type="AlphaFoldDB" id="A0A2T0FDB5"/>
<dbReference type="GO" id="GO:0005743">
    <property type="term" value="C:mitochondrial inner membrane"/>
    <property type="evidence" value="ECO:0007669"/>
    <property type="project" value="UniProtKB-SubCell"/>
</dbReference>
<dbReference type="UniPathway" id="UPA00705"/>
<dbReference type="Proteomes" id="UP000238350">
    <property type="component" value="Unassembled WGS sequence"/>
</dbReference>
<evidence type="ECO:0000256" key="5">
    <source>
        <dbReference type="ARBA" id="ARBA00022792"/>
    </source>
</evidence>
<keyword evidence="9 11" id="KW-0472">Membrane</keyword>
<dbReference type="PANTHER" id="PTHR13313:SF0">
    <property type="entry name" value="CYTOCHROME C OXIDASE SUBUNIT 7C, MITOCHONDRIAL"/>
    <property type="match status" value="1"/>
</dbReference>
<dbReference type="GO" id="GO:0045277">
    <property type="term" value="C:respiratory chain complex IV"/>
    <property type="evidence" value="ECO:0007669"/>
    <property type="project" value="UniProtKB-UniRule"/>
</dbReference>
<evidence type="ECO:0000256" key="11">
    <source>
        <dbReference type="RuleBase" id="RU368123"/>
    </source>
</evidence>
<sequence length="65" mass="7427">MFSSRNFSSTVSRMGHGPDGPYSNLPFKVHNRKIPFVVIHWTFFIVGFSTPFAITYYNLKKAGNL</sequence>
<dbReference type="RefSeq" id="XP_024662942.1">
    <property type="nucleotide sequence ID" value="XM_024807174.1"/>
</dbReference>
<dbReference type="InterPro" id="IPR036636">
    <property type="entry name" value="COX7C/Cox8_sf"/>
</dbReference>
<dbReference type="FunFam" id="4.10.49.10:FF:000001">
    <property type="entry name" value="Cytochrome c oxidase subunit 7C"/>
    <property type="match status" value="1"/>
</dbReference>
<evidence type="ECO:0000256" key="4">
    <source>
        <dbReference type="ARBA" id="ARBA00022692"/>
    </source>
</evidence>
<keyword evidence="4 11" id="KW-0812">Transmembrane</keyword>
<evidence type="ECO:0000313" key="12">
    <source>
        <dbReference type="EMBL" id="PRT52996.1"/>
    </source>
</evidence>
<keyword evidence="13" id="KW-1185">Reference proteome</keyword>
<protein>
    <recommendedName>
        <fullName evidence="10 11">Cytochrome c oxidase subunit 8, mitochondrial</fullName>
    </recommendedName>
    <alternativeName>
        <fullName evidence="11">Cytochrome c oxidase polypeptide VIII</fullName>
    </alternativeName>
</protein>
<evidence type="ECO:0000256" key="8">
    <source>
        <dbReference type="ARBA" id="ARBA00023128"/>
    </source>
</evidence>
<dbReference type="GO" id="GO:0006123">
    <property type="term" value="P:mitochondrial electron transport, cytochrome c to oxygen"/>
    <property type="evidence" value="ECO:0007669"/>
    <property type="project" value="UniProtKB-UniRule"/>
</dbReference>
<comment type="subcellular location">
    <subcellularLocation>
        <location evidence="1 11">Mitochondrion inner membrane</location>
        <topology evidence="1 11">Single-pass membrane protein</topology>
    </subcellularLocation>
</comment>
<proteinExistence type="inferred from homology"/>
<organism evidence="12 13">
    <name type="scientific">Wickerhamiella sorbophila</name>
    <dbReference type="NCBI Taxonomy" id="45607"/>
    <lineage>
        <taxon>Eukaryota</taxon>
        <taxon>Fungi</taxon>
        <taxon>Dikarya</taxon>
        <taxon>Ascomycota</taxon>
        <taxon>Saccharomycotina</taxon>
        <taxon>Dipodascomycetes</taxon>
        <taxon>Dipodascales</taxon>
        <taxon>Trichomonascaceae</taxon>
        <taxon>Wickerhamiella</taxon>
    </lineage>
</organism>
<dbReference type="EMBL" id="NDIQ01000001">
    <property type="protein sequence ID" value="PRT52996.1"/>
    <property type="molecule type" value="Genomic_DNA"/>
</dbReference>
<gene>
    <name evidence="12" type="ORF">B9G98_00616</name>
</gene>
<dbReference type="STRING" id="45607.A0A2T0FDB5"/>
<dbReference type="Pfam" id="PF02935">
    <property type="entry name" value="COX7C"/>
    <property type="match status" value="1"/>
</dbReference>
<dbReference type="Gene3D" id="4.10.49.10">
    <property type="entry name" value="Cytochrome c oxidase subunit VIIc"/>
    <property type="match status" value="1"/>
</dbReference>
<evidence type="ECO:0000256" key="3">
    <source>
        <dbReference type="ARBA" id="ARBA00010514"/>
    </source>
</evidence>
<reference evidence="12 13" key="1">
    <citation type="submission" date="2017-04" db="EMBL/GenBank/DDBJ databases">
        <title>Genome sequencing of [Candida] sorbophila.</title>
        <authorList>
            <person name="Ahn J.O."/>
        </authorList>
    </citation>
    <scope>NUCLEOTIDE SEQUENCE [LARGE SCALE GENOMIC DNA]</scope>
    <source>
        <strain evidence="12 13">DS02</strain>
    </source>
</reference>
<dbReference type="GeneID" id="36514365"/>
<comment type="pathway">
    <text evidence="2 11">Energy metabolism; oxidative phosphorylation.</text>
</comment>
<dbReference type="OrthoDB" id="9974841at2759"/>
<dbReference type="PANTHER" id="PTHR13313">
    <property type="entry name" value="CYTOCHROME C OXIDASE SUBUNIT VIIC"/>
    <property type="match status" value="1"/>
</dbReference>
<keyword evidence="7 11" id="KW-1133">Transmembrane helix</keyword>
<evidence type="ECO:0000256" key="7">
    <source>
        <dbReference type="ARBA" id="ARBA00022989"/>
    </source>
</evidence>
<evidence type="ECO:0000256" key="1">
    <source>
        <dbReference type="ARBA" id="ARBA00004434"/>
    </source>
</evidence>